<evidence type="ECO:0000256" key="1">
    <source>
        <dbReference type="SAM" id="Phobius"/>
    </source>
</evidence>
<dbReference type="AlphaFoldDB" id="A0AAW9SJZ0"/>
<sequence>MTERRDDSGLDAFFAAARETPPQPDAAFLARLTEGALDEQLAQAGRLKAGAQRMGPGLWSGLRQALGGWPGLAGLAVACAAGVWLGVSPPEGMSALWDSQQAGLGQLGVDPVSAYDLAMIGG</sequence>
<organism evidence="2 3">
    <name type="scientific">Ponticoccus litoralis</name>
    <dbReference type="NCBI Taxonomy" id="422297"/>
    <lineage>
        <taxon>Bacteria</taxon>
        <taxon>Pseudomonadati</taxon>
        <taxon>Pseudomonadota</taxon>
        <taxon>Alphaproteobacteria</taxon>
        <taxon>Rhodobacterales</taxon>
        <taxon>Roseobacteraceae</taxon>
        <taxon>Ponticoccus</taxon>
    </lineage>
</organism>
<keyword evidence="1" id="KW-0472">Membrane</keyword>
<evidence type="ECO:0000313" key="3">
    <source>
        <dbReference type="Proteomes" id="UP001428774"/>
    </source>
</evidence>
<evidence type="ECO:0008006" key="4">
    <source>
        <dbReference type="Google" id="ProtNLM"/>
    </source>
</evidence>
<comment type="caution">
    <text evidence="2">The sequence shown here is derived from an EMBL/GenBank/DDBJ whole genome shotgun (WGS) entry which is preliminary data.</text>
</comment>
<keyword evidence="1" id="KW-1133">Transmembrane helix</keyword>
<evidence type="ECO:0000313" key="2">
    <source>
        <dbReference type="EMBL" id="MEN9060271.1"/>
    </source>
</evidence>
<dbReference type="Proteomes" id="UP001428774">
    <property type="component" value="Unassembled WGS sequence"/>
</dbReference>
<feature type="transmembrane region" description="Helical" evidence="1">
    <location>
        <begin position="66"/>
        <end position="87"/>
    </location>
</feature>
<protein>
    <recommendedName>
        <fullName evidence="4">Dihydroorotate dehydrogenase</fullName>
    </recommendedName>
</protein>
<name>A0AAW9SJZ0_9RHOB</name>
<accession>A0AAW9SJZ0</accession>
<reference evidence="2 3" key="1">
    <citation type="submission" date="2024-05" db="EMBL/GenBank/DDBJ databases">
        <title>Genome sequence of Ponticoccus litoralis KCCM 90028.</title>
        <authorList>
            <person name="Kim J.M."/>
            <person name="Lee J.K."/>
            <person name="Choi B.J."/>
            <person name="Bayburt H."/>
            <person name="Baek J.H."/>
            <person name="Jeon C.O."/>
        </authorList>
    </citation>
    <scope>NUCLEOTIDE SEQUENCE [LARGE SCALE GENOMIC DNA]</scope>
    <source>
        <strain evidence="2 3">KCCM 90028</strain>
    </source>
</reference>
<proteinExistence type="predicted"/>
<dbReference type="EMBL" id="JBDNCH010000002">
    <property type="protein sequence ID" value="MEN9060271.1"/>
    <property type="molecule type" value="Genomic_DNA"/>
</dbReference>
<keyword evidence="1" id="KW-0812">Transmembrane</keyword>
<keyword evidence="3" id="KW-1185">Reference proteome</keyword>
<dbReference type="RefSeq" id="WP_347165466.1">
    <property type="nucleotide sequence ID" value="NZ_JBDNCH010000002.1"/>
</dbReference>
<gene>
    <name evidence="2" type="ORF">ABFB10_03715</name>
</gene>